<dbReference type="PANTHER" id="PTHR33122">
    <property type="entry name" value="LIPID BINDING PROTEIN-RELATED"/>
    <property type="match status" value="1"/>
</dbReference>
<dbReference type="Gene3D" id="1.10.110.10">
    <property type="entry name" value="Plant lipid-transfer and hydrophobic proteins"/>
    <property type="match status" value="1"/>
</dbReference>
<dbReference type="InterPro" id="IPR039265">
    <property type="entry name" value="DIR1-like"/>
</dbReference>
<dbReference type="InterPro" id="IPR044741">
    <property type="entry name" value="NsLTP-like"/>
</dbReference>
<dbReference type="Pfam" id="PF14368">
    <property type="entry name" value="LTP_2"/>
    <property type="match status" value="1"/>
</dbReference>
<gene>
    <name evidence="3" type="primary">103489717</name>
</gene>
<keyword evidence="1" id="KW-0732">Signal</keyword>
<dbReference type="eggNOG" id="ENOG502S7QX">
    <property type="taxonomic scope" value="Eukaryota"/>
</dbReference>
<dbReference type="SUPFAM" id="SSF47699">
    <property type="entry name" value="Bifunctional inhibitor/lipid-transfer protein/seed storage 2S albumin"/>
    <property type="match status" value="1"/>
</dbReference>
<evidence type="ECO:0000259" key="2">
    <source>
        <dbReference type="SMART" id="SM00499"/>
    </source>
</evidence>
<dbReference type="PANTHER" id="PTHR33122:SF60">
    <property type="entry name" value="LIPID-TRANSFER PROTEIN DIR1-RELATED"/>
    <property type="match status" value="1"/>
</dbReference>
<dbReference type="InterPro" id="IPR036312">
    <property type="entry name" value="Bifun_inhib/LTP/seed_sf"/>
</dbReference>
<dbReference type="GO" id="GO:0005504">
    <property type="term" value="F:fatty acid binding"/>
    <property type="evidence" value="ECO:0007669"/>
    <property type="project" value="InterPro"/>
</dbReference>
<organism evidence="3">
    <name type="scientific">Cucumis melo</name>
    <name type="common">Muskmelon</name>
    <dbReference type="NCBI Taxonomy" id="3656"/>
    <lineage>
        <taxon>Eukaryota</taxon>
        <taxon>Viridiplantae</taxon>
        <taxon>Streptophyta</taxon>
        <taxon>Embryophyta</taxon>
        <taxon>Tracheophyta</taxon>
        <taxon>Spermatophyta</taxon>
        <taxon>Magnoliopsida</taxon>
        <taxon>eudicotyledons</taxon>
        <taxon>Gunneridae</taxon>
        <taxon>Pentapetalae</taxon>
        <taxon>rosids</taxon>
        <taxon>fabids</taxon>
        <taxon>Cucurbitales</taxon>
        <taxon>Cucurbitaceae</taxon>
        <taxon>Benincaseae</taxon>
        <taxon>Cucumis</taxon>
    </lineage>
</organism>
<dbReference type="AlphaFoldDB" id="A0A1S3BHS9"/>
<evidence type="ECO:0000256" key="1">
    <source>
        <dbReference type="SAM" id="SignalP"/>
    </source>
</evidence>
<dbReference type="EnsemblPlants" id="MELO3C012724.2.1">
    <property type="protein sequence ID" value="MELO3C012724.2.1"/>
    <property type="gene ID" value="MELO3C012724.2"/>
</dbReference>
<accession>A0A1S3BHS9</accession>
<reference evidence="3" key="1">
    <citation type="submission" date="2023-03" db="UniProtKB">
        <authorList>
            <consortium name="EnsemblPlants"/>
        </authorList>
    </citation>
    <scope>IDENTIFICATION</scope>
</reference>
<dbReference type="CDD" id="cd04660">
    <property type="entry name" value="nsLTP_like"/>
    <property type="match status" value="1"/>
</dbReference>
<proteinExistence type="predicted"/>
<evidence type="ECO:0000313" key="3">
    <source>
        <dbReference type="EnsemblPlants" id="MELO3C012724.2.1"/>
    </source>
</evidence>
<protein>
    <recommendedName>
        <fullName evidence="2">Bifunctional inhibitor/plant lipid transfer protein/seed storage helical domain-containing protein</fullName>
    </recommendedName>
</protein>
<feature type="signal peptide" evidence="1">
    <location>
        <begin position="1"/>
        <end position="24"/>
    </location>
</feature>
<dbReference type="SMART" id="SM00499">
    <property type="entry name" value="AAI"/>
    <property type="match status" value="1"/>
</dbReference>
<feature type="chain" id="PRO_5044565249" description="Bifunctional inhibitor/plant lipid transfer protein/seed storage helical domain-containing protein" evidence="1">
    <location>
        <begin position="25"/>
        <end position="103"/>
    </location>
</feature>
<feature type="domain" description="Bifunctional inhibitor/plant lipid transfer protein/seed storage helical" evidence="2">
    <location>
        <begin position="38"/>
        <end position="101"/>
    </location>
</feature>
<dbReference type="Gramene" id="MELO3C012724.2.1">
    <property type="protein sequence ID" value="MELO3C012724.2.1"/>
    <property type="gene ID" value="MELO3C012724.2"/>
</dbReference>
<name>A0A1S3BHS9_CUCME</name>
<dbReference type="InterPro" id="IPR016140">
    <property type="entry name" value="Bifunc_inhib/LTP/seed_store"/>
</dbReference>
<sequence length="103" mass="10938">MEMALKVKITAVVILVGIAGISIAMEMCGVDEEGLTACKPWVTKPCPTEMPPATCCNKLSNADFSCFCKYKNSMLLSSFGIDPDLALALPVKCNITNTPTCSS</sequence>
<dbReference type="GO" id="GO:0009627">
    <property type="term" value="P:systemic acquired resistance"/>
    <property type="evidence" value="ECO:0007669"/>
    <property type="project" value="InterPro"/>
</dbReference>